<feature type="compositionally biased region" description="Basic and acidic residues" evidence="3">
    <location>
        <begin position="518"/>
        <end position="529"/>
    </location>
</feature>
<dbReference type="PANTHER" id="PTHR46026">
    <property type="entry name" value="RHO-TYPE GUANINE NUCLEOTIDE EXCHANGE FACTOR, ISOFORM F"/>
    <property type="match status" value="1"/>
</dbReference>
<evidence type="ECO:0000256" key="1">
    <source>
        <dbReference type="ARBA" id="ARBA00022443"/>
    </source>
</evidence>
<dbReference type="Pfam" id="PF00018">
    <property type="entry name" value="SH3_1"/>
    <property type="match status" value="1"/>
</dbReference>
<dbReference type="EMBL" id="JNVN01002733">
    <property type="protein sequence ID" value="KHJ31618.1"/>
    <property type="molecule type" value="Genomic_DNA"/>
</dbReference>
<feature type="compositionally biased region" description="Basic and acidic residues" evidence="3">
    <location>
        <begin position="325"/>
        <end position="355"/>
    </location>
</feature>
<name>A0A0B1P054_UNCNE</name>
<dbReference type="InterPro" id="IPR001452">
    <property type="entry name" value="SH3_domain"/>
</dbReference>
<evidence type="ECO:0000256" key="3">
    <source>
        <dbReference type="SAM" id="MobiDB-lite"/>
    </source>
</evidence>
<dbReference type="Gene3D" id="2.30.30.40">
    <property type="entry name" value="SH3 Domains"/>
    <property type="match status" value="1"/>
</dbReference>
<feature type="compositionally biased region" description="Low complexity" evidence="3">
    <location>
        <begin position="116"/>
        <end position="126"/>
    </location>
</feature>
<feature type="region of interest" description="Disordered" evidence="3">
    <location>
        <begin position="575"/>
        <end position="882"/>
    </location>
</feature>
<keyword evidence="6" id="KW-1185">Reference proteome</keyword>
<feature type="compositionally biased region" description="Polar residues" evidence="3">
    <location>
        <begin position="669"/>
        <end position="708"/>
    </location>
</feature>
<feature type="compositionally biased region" description="Polar residues" evidence="3">
    <location>
        <begin position="402"/>
        <end position="414"/>
    </location>
</feature>
<comment type="caution">
    <text evidence="5">The sequence shown here is derived from an EMBL/GenBank/DDBJ whole genome shotgun (WGS) entry which is preliminary data.</text>
</comment>
<evidence type="ECO:0000259" key="4">
    <source>
        <dbReference type="PROSITE" id="PS50002"/>
    </source>
</evidence>
<dbReference type="STRING" id="52586.A0A0B1P054"/>
<feature type="compositionally biased region" description="Low complexity" evidence="3">
    <location>
        <begin position="390"/>
        <end position="401"/>
    </location>
</feature>
<dbReference type="InterPro" id="IPR057402">
    <property type="entry name" value="AIM3_BBC1_C"/>
</dbReference>
<proteinExistence type="predicted"/>
<dbReference type="Pfam" id="PF25459">
    <property type="entry name" value="AIM3_BBC1_C"/>
    <property type="match status" value="1"/>
</dbReference>
<feature type="compositionally biased region" description="Acidic residues" evidence="3">
    <location>
        <begin position="415"/>
        <end position="439"/>
    </location>
</feature>
<dbReference type="PANTHER" id="PTHR46026:SF1">
    <property type="entry name" value="RHO-TYPE GUANINE NUCLEOTIDE EXCHANGE FACTOR, ISOFORM F"/>
    <property type="match status" value="1"/>
</dbReference>
<accession>A0A0B1P054</accession>
<protein>
    <submittedName>
        <fullName evidence="5">Putative sh3 domain-containing protein</fullName>
    </submittedName>
</protein>
<feature type="compositionally biased region" description="Basic and acidic residues" evidence="3">
    <location>
        <begin position="614"/>
        <end position="625"/>
    </location>
</feature>
<feature type="compositionally biased region" description="Polar residues" evidence="3">
    <location>
        <begin position="497"/>
        <end position="506"/>
    </location>
</feature>
<feature type="region of interest" description="Disordered" evidence="3">
    <location>
        <begin position="290"/>
        <end position="364"/>
    </location>
</feature>
<dbReference type="Proteomes" id="UP000030854">
    <property type="component" value="Unassembled WGS sequence"/>
</dbReference>
<evidence type="ECO:0000256" key="2">
    <source>
        <dbReference type="PROSITE-ProRule" id="PRU00192"/>
    </source>
</evidence>
<feature type="compositionally biased region" description="Low complexity" evidence="3">
    <location>
        <begin position="748"/>
        <end position="761"/>
    </location>
</feature>
<dbReference type="HOGENOM" id="CLU_003021_1_0_1"/>
<feature type="compositionally biased region" description="Basic and acidic residues" evidence="3">
    <location>
        <begin position="737"/>
        <end position="747"/>
    </location>
</feature>
<feature type="compositionally biased region" description="Basic and acidic residues" evidence="3">
    <location>
        <begin position="440"/>
        <end position="450"/>
    </location>
</feature>
<feature type="compositionally biased region" description="Basic and acidic residues" evidence="3">
    <location>
        <begin position="227"/>
        <end position="259"/>
    </location>
</feature>
<feature type="region of interest" description="Disordered" evidence="3">
    <location>
        <begin position="67"/>
        <end position="163"/>
    </location>
</feature>
<dbReference type="SUPFAM" id="SSF50044">
    <property type="entry name" value="SH3-domain"/>
    <property type="match status" value="1"/>
</dbReference>
<keyword evidence="1 2" id="KW-0728">SH3 domain</keyword>
<dbReference type="PROSITE" id="PS50002">
    <property type="entry name" value="SH3"/>
    <property type="match status" value="1"/>
</dbReference>
<dbReference type="InterPro" id="IPR035552">
    <property type="entry name" value="Mti1_SH3"/>
</dbReference>
<reference evidence="5 6" key="1">
    <citation type="journal article" date="2014" name="BMC Genomics">
        <title>Adaptive genomic structural variation in the grape powdery mildew pathogen, Erysiphe necator.</title>
        <authorList>
            <person name="Jones L."/>
            <person name="Riaz S."/>
            <person name="Morales-Cruz A."/>
            <person name="Amrine K.C."/>
            <person name="McGuire B."/>
            <person name="Gubler W.D."/>
            <person name="Walker M.A."/>
            <person name="Cantu D."/>
        </authorList>
    </citation>
    <scope>NUCLEOTIDE SEQUENCE [LARGE SCALE GENOMIC DNA]</scope>
    <source>
        <strain evidence="6">c</strain>
    </source>
</reference>
<organism evidence="5 6">
    <name type="scientific">Uncinula necator</name>
    <name type="common">Grape powdery mildew</name>
    <dbReference type="NCBI Taxonomy" id="52586"/>
    <lineage>
        <taxon>Eukaryota</taxon>
        <taxon>Fungi</taxon>
        <taxon>Dikarya</taxon>
        <taxon>Ascomycota</taxon>
        <taxon>Pezizomycotina</taxon>
        <taxon>Leotiomycetes</taxon>
        <taxon>Erysiphales</taxon>
        <taxon>Erysiphaceae</taxon>
        <taxon>Erysiphe</taxon>
    </lineage>
</organism>
<dbReference type="CDD" id="cd11887">
    <property type="entry name" value="SH3_Bbc1"/>
    <property type="match status" value="1"/>
</dbReference>
<feature type="compositionally biased region" description="Polar residues" evidence="3">
    <location>
        <begin position="472"/>
        <end position="488"/>
    </location>
</feature>
<feature type="compositionally biased region" description="Polar residues" evidence="3">
    <location>
        <begin position="127"/>
        <end position="142"/>
    </location>
</feature>
<feature type="compositionally biased region" description="Basic residues" evidence="3">
    <location>
        <begin position="291"/>
        <end position="301"/>
    </location>
</feature>
<feature type="domain" description="SH3" evidence="4">
    <location>
        <begin position="3"/>
        <end position="67"/>
    </location>
</feature>
<feature type="compositionally biased region" description="Polar residues" evidence="3">
    <location>
        <begin position="549"/>
        <end position="563"/>
    </location>
</feature>
<feature type="compositionally biased region" description="Polar residues" evidence="3">
    <location>
        <begin position="74"/>
        <end position="91"/>
    </location>
</feature>
<evidence type="ECO:0000313" key="6">
    <source>
        <dbReference type="Proteomes" id="UP000030854"/>
    </source>
</evidence>
<sequence>MQSQSFKVKAIFEYVSQHDDDLHFPIGQIINVTNEEDDEWYSGEFVDESGIKHQGIFPKNFVENYEPAAPQRPNRANISKKSTESIDSTSDGLDVTVKPENLSADPAQVTPLIQESPPSKSSPKNSVQGSSLVTQASKFQRSSPKRVPSYEKPIPPPVFEKPASNSFKDRVAAFNKASSSIPGPLKPGGLVPGDLSSFVKKPFIAPPPSKDAYIPLPRNHSTPSKMSRREVDQGLAKREIERQVKGEKFNPEPTDLKDLVNTDVKPTSLKERIALLQKQQIEQASRLVNAAHKKEKVKRPVKTNIEPTTQVEANDQKNPTLLENTDAKEFHKSSLLEDDKKIMSSSRKSIDDAPHFKVSTGNGNDVDLLGCTENIVENENKYKSHDLITNNENDSNINSSSQDFGSKNELSTGQNDDEDNGEDDEDDIDDEDEENDEISAEIKRKEELRARMAKMSGGMNMHGIFGPPGGLPTSSLIIPKMKSNNTSHAIEKKEDSSVSAPQNESYTAIPLPGMAQRKHNDEQYDENRSPEPTLKSINSPLTIDEIDSSQKQIPSSHELSISDTTLKLKEIAIPPISKNIGPNDDLTTPQKPVADLEDELSPELQNSSPINLYVEKDQLEQKKDQQSLQKSIVNEESVVEDRVSSFTPVNLGQNKRASALPPPIPRGIISSQINSRDSQTQESGATSLSPTCDQQASSQVIPSQTTSKHSNEIIENEDDHENNITSSAHYIGIPKASSRELKDEDNLHLISPIPSSGSPHSTHSEKFRSHPPKPLQLASNKRLSIDMPRSAPPPPPSKIPSWENSNEDFESPGNFMPKKRAPSVPSITASTPDLEKIEDDIYSASPPRSSYTMPEHNPPPLPPRESVAPPRDSNDIPRSTTVSRRSVDLSRISLDPGYLAKDIDLAPMSYWWTQPSGIPPVLQGRQDILLESVESSSTFGVKDMVLKELYILFKDYSQTIVFAEFDPLNPADVKLEQKHEQPPRPHQDQLEQAHEQIGQSIFERVTARKETVVGDGKPQDLIKELLSPFKDALPPIGKRVYGALVYCNIANACTHQNDEIRPGDIITLRNAKFQGKHGALGAKYTMEVGKPHHVGVVSEWDGTKKKIRAWEQGRESKKVKLESFKLDDLKSGEVKVWRVMPRSWVGWQEKNEEQK</sequence>
<feature type="region of interest" description="Disordered" evidence="3">
    <location>
        <begin position="208"/>
        <end position="259"/>
    </location>
</feature>
<dbReference type="OMA" id="TMHQKYN"/>
<feature type="compositionally biased region" description="Polar residues" evidence="3">
    <location>
        <begin position="644"/>
        <end position="656"/>
    </location>
</feature>
<gene>
    <name evidence="5" type="ORF">EV44_g4870</name>
</gene>
<dbReference type="AlphaFoldDB" id="A0A0B1P054"/>
<evidence type="ECO:0000313" key="5">
    <source>
        <dbReference type="EMBL" id="KHJ31618.1"/>
    </source>
</evidence>
<feature type="region of interest" description="Disordered" evidence="3">
    <location>
        <begin position="387"/>
        <end position="563"/>
    </location>
</feature>
<dbReference type="InterPro" id="IPR036028">
    <property type="entry name" value="SH3-like_dom_sf"/>
</dbReference>
<feature type="compositionally biased region" description="Polar residues" evidence="3">
    <location>
        <begin position="305"/>
        <end position="323"/>
    </location>
</feature>
<dbReference type="SMART" id="SM00326">
    <property type="entry name" value="SH3"/>
    <property type="match status" value="1"/>
</dbReference>